<dbReference type="Gene3D" id="1.10.150.320">
    <property type="entry name" value="Photosystem II 12 kDa extrinsic protein"/>
    <property type="match status" value="1"/>
</dbReference>
<keyword evidence="2" id="KW-1185">Reference proteome</keyword>
<dbReference type="SUPFAM" id="SSF47781">
    <property type="entry name" value="RuvA domain 2-like"/>
    <property type="match status" value="1"/>
</dbReference>
<accession>A0A397S583</accession>
<reference evidence="1 2" key="1">
    <citation type="submission" date="2018-06" db="EMBL/GenBank/DDBJ databases">
        <title>Comparative genomics reveals the genomic features of Rhizophagus irregularis, R. cerebriforme, R. diaphanum and Gigaspora rosea, and their symbiotic lifestyle signature.</title>
        <authorList>
            <person name="Morin E."/>
            <person name="San Clemente H."/>
            <person name="Chen E.C.H."/>
            <person name="De La Providencia I."/>
            <person name="Hainaut M."/>
            <person name="Kuo A."/>
            <person name="Kohler A."/>
            <person name="Murat C."/>
            <person name="Tang N."/>
            <person name="Roy S."/>
            <person name="Loubradou J."/>
            <person name="Henrissat B."/>
            <person name="Grigoriev I.V."/>
            <person name="Corradi N."/>
            <person name="Roux C."/>
            <person name="Martin F.M."/>
        </authorList>
    </citation>
    <scope>NUCLEOTIDE SEQUENCE [LARGE SCALE GENOMIC DNA]</scope>
    <source>
        <strain evidence="1 2">DAOM 227022</strain>
    </source>
</reference>
<sequence length="604" mass="69144">MYLFLSGAGTGKSRNADEFQKTALECLSNDTDSELKKRIQSAWVFKVGFENGDSMRHGVESSAYCAIGSRMLSQLIPNQHLDLIISNYEAPLPWEVFQLVANYEKRKLDDITIFLIVDGLQNIMRSIDDWNIKTSEFFQTITNTHDLALKDVFLIPLCTATVTGSVDNVLNITHRKRVFLPIASLNPPNIYKDGVLTSVFQSDEYIIEILISDCGGHGRALEALQDILEKRDIKNTNINDLMNDLRIRLRDRYSEALEFSPSVTKIIGRLILTQQLLEPDQYIPNTQKYPSQIVQPGLLRYEFEGDSKMGYLTAPYIWVWILTESSDGCKDPVLRDWCFCDYEDHKSKKNPSSPGSQLWQRFEHFVASFRSLKSRNFNDKEMTTMSAIHTGAYLNGGELRFVNHHLDLEYARHHEDTNSEHYTGSRYIQCEGDRTVDVREGRYCIINGTSAPYGDAFLGLNINSHDNPNEVHQYKKWTKNTLNGSNFINEREKSSSSRDFFLLFTTTKVNNFELPENSGLVDSSNWRKYFGAFAGRAFAYANVGPLNINTADKRDLQLVKGIGETRADIIISTRNKRKFKDPDDAYAETEKKIPMSVLKRFKYE</sequence>
<dbReference type="EMBL" id="QKYT01001104">
    <property type="protein sequence ID" value="RIA79899.1"/>
    <property type="molecule type" value="Genomic_DNA"/>
</dbReference>
<protein>
    <submittedName>
        <fullName evidence="1">Uncharacterized protein</fullName>
    </submittedName>
</protein>
<proteinExistence type="predicted"/>
<dbReference type="AlphaFoldDB" id="A0A397S583"/>
<evidence type="ECO:0000313" key="2">
    <source>
        <dbReference type="Proteomes" id="UP000265703"/>
    </source>
</evidence>
<evidence type="ECO:0000313" key="1">
    <source>
        <dbReference type="EMBL" id="RIA79899.1"/>
    </source>
</evidence>
<name>A0A397S583_9GLOM</name>
<gene>
    <name evidence="1" type="ORF">C1645_793593</name>
</gene>
<comment type="caution">
    <text evidence="1">The sequence shown here is derived from an EMBL/GenBank/DDBJ whole genome shotgun (WGS) entry which is preliminary data.</text>
</comment>
<dbReference type="Proteomes" id="UP000265703">
    <property type="component" value="Unassembled WGS sequence"/>
</dbReference>
<dbReference type="OrthoDB" id="5597935at2759"/>
<organism evidence="1 2">
    <name type="scientific">Glomus cerebriforme</name>
    <dbReference type="NCBI Taxonomy" id="658196"/>
    <lineage>
        <taxon>Eukaryota</taxon>
        <taxon>Fungi</taxon>
        <taxon>Fungi incertae sedis</taxon>
        <taxon>Mucoromycota</taxon>
        <taxon>Glomeromycotina</taxon>
        <taxon>Glomeromycetes</taxon>
        <taxon>Glomerales</taxon>
        <taxon>Glomeraceae</taxon>
        <taxon>Glomus</taxon>
    </lineage>
</organism>
<dbReference type="InterPro" id="IPR010994">
    <property type="entry name" value="RuvA_2-like"/>
</dbReference>